<comment type="caution">
    <text evidence="2">The sequence shown here is derived from an EMBL/GenBank/DDBJ whole genome shotgun (WGS) entry which is preliminary data.</text>
</comment>
<dbReference type="RefSeq" id="WP_210810561.1">
    <property type="nucleotide sequence ID" value="NZ_JAGQDG010000007.1"/>
</dbReference>
<dbReference type="Gene3D" id="3.40.50.1820">
    <property type="entry name" value="alpha/beta hydrolase"/>
    <property type="match status" value="1"/>
</dbReference>
<organism evidence="2 3">
    <name type="scientific">Ideonella paludis</name>
    <dbReference type="NCBI Taxonomy" id="1233411"/>
    <lineage>
        <taxon>Bacteria</taxon>
        <taxon>Pseudomonadati</taxon>
        <taxon>Pseudomonadota</taxon>
        <taxon>Betaproteobacteria</taxon>
        <taxon>Burkholderiales</taxon>
        <taxon>Sphaerotilaceae</taxon>
        <taxon>Ideonella</taxon>
    </lineage>
</organism>
<proteinExistence type="predicted"/>
<name>A0ABS5E131_9BURK</name>
<accession>A0ABS5E131</accession>
<protein>
    <submittedName>
        <fullName evidence="2">Alpha/beta hydrolase</fullName>
    </submittedName>
</protein>
<dbReference type="PANTHER" id="PTHR43798:SF33">
    <property type="entry name" value="HYDROLASE, PUTATIVE (AFU_ORTHOLOGUE AFUA_2G14860)-RELATED"/>
    <property type="match status" value="1"/>
</dbReference>
<sequence>MNTTAPYRPQREAQVLQRPVRGHWQYALRCWGDPSTATPERPLLLLGHGFMDVGASFQFLVDALQAQGDGERPIVAPDWRGFGLTQGPACDHYLFADYLGDLDALVDALSPDLPIDLLGHSMGGNIVMSYAGARPTRIRRLINLEGFGLPEAKPEAAPTHLAKWLDDLKAPKALKPYASAEAVAQRLQHTNPRLPDDRAQWLATQWASPADDGQWHLQADAAHRRISAMPYRLDEVLAAWRRISAPTLWVEGDETPFEQWWGARYPRADFDARLAQVPQLERRTLTGAGHMLHHDQPEALARLLREFL</sequence>
<dbReference type="PRINTS" id="PR00412">
    <property type="entry name" value="EPOXHYDRLASE"/>
</dbReference>
<dbReference type="InterPro" id="IPR000073">
    <property type="entry name" value="AB_hydrolase_1"/>
</dbReference>
<dbReference type="GO" id="GO:0016787">
    <property type="term" value="F:hydrolase activity"/>
    <property type="evidence" value="ECO:0007669"/>
    <property type="project" value="UniProtKB-KW"/>
</dbReference>
<evidence type="ECO:0000313" key="3">
    <source>
        <dbReference type="Proteomes" id="UP000672097"/>
    </source>
</evidence>
<dbReference type="PRINTS" id="PR00111">
    <property type="entry name" value="ABHYDROLASE"/>
</dbReference>
<dbReference type="EMBL" id="JAGQDG010000007">
    <property type="protein sequence ID" value="MBQ0937119.1"/>
    <property type="molecule type" value="Genomic_DNA"/>
</dbReference>
<keyword evidence="3" id="KW-1185">Reference proteome</keyword>
<dbReference type="Pfam" id="PF00561">
    <property type="entry name" value="Abhydrolase_1"/>
    <property type="match status" value="1"/>
</dbReference>
<dbReference type="SUPFAM" id="SSF53474">
    <property type="entry name" value="alpha/beta-Hydrolases"/>
    <property type="match status" value="1"/>
</dbReference>
<dbReference type="InterPro" id="IPR050266">
    <property type="entry name" value="AB_hydrolase_sf"/>
</dbReference>
<dbReference type="InterPro" id="IPR029058">
    <property type="entry name" value="AB_hydrolase_fold"/>
</dbReference>
<evidence type="ECO:0000313" key="2">
    <source>
        <dbReference type="EMBL" id="MBQ0937119.1"/>
    </source>
</evidence>
<dbReference type="PANTHER" id="PTHR43798">
    <property type="entry name" value="MONOACYLGLYCEROL LIPASE"/>
    <property type="match status" value="1"/>
</dbReference>
<evidence type="ECO:0000259" key="1">
    <source>
        <dbReference type="Pfam" id="PF00561"/>
    </source>
</evidence>
<dbReference type="Proteomes" id="UP000672097">
    <property type="component" value="Unassembled WGS sequence"/>
</dbReference>
<dbReference type="InterPro" id="IPR000639">
    <property type="entry name" value="Epox_hydrolase-like"/>
</dbReference>
<feature type="domain" description="AB hydrolase-1" evidence="1">
    <location>
        <begin position="42"/>
        <end position="296"/>
    </location>
</feature>
<reference evidence="2 3" key="1">
    <citation type="submission" date="2021-04" db="EMBL/GenBank/DDBJ databases">
        <title>The genome sequence of type strain Ideonella paludis KCTC 32238.</title>
        <authorList>
            <person name="Liu Y."/>
        </authorList>
    </citation>
    <scope>NUCLEOTIDE SEQUENCE [LARGE SCALE GENOMIC DNA]</scope>
    <source>
        <strain evidence="2 3">KCTC 32238</strain>
    </source>
</reference>
<keyword evidence="2" id="KW-0378">Hydrolase</keyword>
<gene>
    <name evidence="2" type="ORF">KAK11_17470</name>
</gene>